<dbReference type="GO" id="GO:0006412">
    <property type="term" value="P:translation"/>
    <property type="evidence" value="ECO:0007669"/>
    <property type="project" value="UniProtKB-UniRule"/>
</dbReference>
<dbReference type="GO" id="GO:0003735">
    <property type="term" value="F:structural constituent of ribosome"/>
    <property type="evidence" value="ECO:0007669"/>
    <property type="project" value="InterPro"/>
</dbReference>
<evidence type="ECO:0000256" key="7">
    <source>
        <dbReference type="SAM" id="MobiDB-lite"/>
    </source>
</evidence>
<protein>
    <recommendedName>
        <fullName evidence="4 5">Large ribosomal subunit protein bL35</fullName>
    </recommendedName>
</protein>
<gene>
    <name evidence="5" type="primary">rpmI</name>
    <name evidence="8" type="ORF">CEE36_00260</name>
</gene>
<evidence type="ECO:0000313" key="8">
    <source>
        <dbReference type="EMBL" id="TKJ44211.1"/>
    </source>
</evidence>
<dbReference type="HAMAP" id="MF_00514">
    <property type="entry name" value="Ribosomal_bL35"/>
    <property type="match status" value="1"/>
</dbReference>
<dbReference type="InterPro" id="IPR001706">
    <property type="entry name" value="Ribosomal_bL35"/>
</dbReference>
<organism evidence="8 9">
    <name type="scientific">candidate division TA06 bacterium B3_TA06</name>
    <dbReference type="NCBI Taxonomy" id="2012487"/>
    <lineage>
        <taxon>Bacteria</taxon>
        <taxon>Bacteria division TA06</taxon>
    </lineage>
</organism>
<dbReference type="EMBL" id="NJBO01000001">
    <property type="protein sequence ID" value="TKJ44211.1"/>
    <property type="molecule type" value="Genomic_DNA"/>
</dbReference>
<accession>A0A532VAL6</accession>
<dbReference type="GO" id="GO:0022625">
    <property type="term" value="C:cytosolic large ribosomal subunit"/>
    <property type="evidence" value="ECO:0007669"/>
    <property type="project" value="TreeGrafter"/>
</dbReference>
<dbReference type="PRINTS" id="PR00064">
    <property type="entry name" value="RIBOSOMALL35"/>
</dbReference>
<proteinExistence type="inferred from homology"/>
<feature type="compositionally biased region" description="Basic residues" evidence="7">
    <location>
        <begin position="1"/>
        <end position="29"/>
    </location>
</feature>
<keyword evidence="3 5" id="KW-0687">Ribonucleoprotein</keyword>
<dbReference type="Gene3D" id="4.10.410.60">
    <property type="match status" value="1"/>
</dbReference>
<feature type="region of interest" description="Disordered" evidence="7">
    <location>
        <begin position="1"/>
        <end position="69"/>
    </location>
</feature>
<comment type="similarity">
    <text evidence="1 5 6">Belongs to the bacterial ribosomal protein bL35 family.</text>
</comment>
<dbReference type="PANTHER" id="PTHR33343:SF1">
    <property type="entry name" value="LARGE RIBOSOMAL SUBUNIT PROTEIN BL35M"/>
    <property type="match status" value="1"/>
</dbReference>
<dbReference type="SUPFAM" id="SSF143034">
    <property type="entry name" value="L35p-like"/>
    <property type="match status" value="1"/>
</dbReference>
<evidence type="ECO:0000256" key="2">
    <source>
        <dbReference type="ARBA" id="ARBA00022980"/>
    </source>
</evidence>
<evidence type="ECO:0000256" key="5">
    <source>
        <dbReference type="HAMAP-Rule" id="MF_00514"/>
    </source>
</evidence>
<evidence type="ECO:0000256" key="1">
    <source>
        <dbReference type="ARBA" id="ARBA00006598"/>
    </source>
</evidence>
<keyword evidence="2 5" id="KW-0689">Ribosomal protein</keyword>
<dbReference type="PROSITE" id="PS00936">
    <property type="entry name" value="RIBOSOMAL_L35"/>
    <property type="match status" value="1"/>
</dbReference>
<evidence type="ECO:0000256" key="4">
    <source>
        <dbReference type="ARBA" id="ARBA00071664"/>
    </source>
</evidence>
<evidence type="ECO:0000256" key="6">
    <source>
        <dbReference type="RuleBase" id="RU000568"/>
    </source>
</evidence>
<comment type="caution">
    <text evidence="8">The sequence shown here is derived from an EMBL/GenBank/DDBJ whole genome shotgun (WGS) entry which is preliminary data.</text>
</comment>
<evidence type="ECO:0000313" key="9">
    <source>
        <dbReference type="Proteomes" id="UP000317778"/>
    </source>
</evidence>
<dbReference type="NCBIfam" id="TIGR00001">
    <property type="entry name" value="rpmI_bact"/>
    <property type="match status" value="1"/>
</dbReference>
<dbReference type="Pfam" id="PF01632">
    <property type="entry name" value="Ribosomal_L35p"/>
    <property type="match status" value="1"/>
</dbReference>
<dbReference type="InterPro" id="IPR018265">
    <property type="entry name" value="Ribosomal_bL35_CS"/>
</dbReference>
<evidence type="ECO:0000256" key="3">
    <source>
        <dbReference type="ARBA" id="ARBA00023274"/>
    </source>
</evidence>
<reference evidence="8 9" key="1">
    <citation type="submission" date="2017-06" db="EMBL/GenBank/DDBJ databases">
        <title>Novel microbial phyla capable of carbon fixation and sulfur reduction in deep-sea sediments.</title>
        <authorList>
            <person name="Huang J."/>
            <person name="Baker B."/>
            <person name="Wang Y."/>
        </authorList>
    </citation>
    <scope>NUCLEOTIDE SEQUENCE [LARGE SCALE GENOMIC DNA]</scope>
    <source>
        <strain evidence="8">B3_TA06</strain>
    </source>
</reference>
<dbReference type="Proteomes" id="UP000317778">
    <property type="component" value="Unassembled WGS sequence"/>
</dbReference>
<name>A0A532VAL6_UNCT6</name>
<dbReference type="FunFam" id="4.10.410.60:FF:000001">
    <property type="entry name" value="50S ribosomal protein L35"/>
    <property type="match status" value="1"/>
</dbReference>
<sequence length="69" mass="8005">MPKMKTKRSLAKRVKVTGKGKLKRYKSGHSHLLTSKSKTRKRRLRQSTTVEGSNERRMKKLLPKVGRSK</sequence>
<dbReference type="InterPro" id="IPR021137">
    <property type="entry name" value="Ribosomal_bL35-like"/>
</dbReference>
<dbReference type="PANTHER" id="PTHR33343">
    <property type="entry name" value="54S RIBOSOMAL PROTEIN BL35M"/>
    <property type="match status" value="1"/>
</dbReference>
<dbReference type="AlphaFoldDB" id="A0A532VAL6"/>
<feature type="compositionally biased region" description="Basic residues" evidence="7">
    <location>
        <begin position="57"/>
        <end position="69"/>
    </location>
</feature>
<dbReference type="InterPro" id="IPR037229">
    <property type="entry name" value="Ribosomal_bL35_sf"/>
</dbReference>